<proteinExistence type="predicted"/>
<feature type="compositionally biased region" description="Basic and acidic residues" evidence="1">
    <location>
        <begin position="56"/>
        <end position="79"/>
    </location>
</feature>
<gene>
    <name evidence="2" type="ORF">Cni_G27665</name>
</gene>
<organism evidence="2 3">
    <name type="scientific">Canna indica</name>
    <name type="common">Indian-shot</name>
    <dbReference type="NCBI Taxonomy" id="4628"/>
    <lineage>
        <taxon>Eukaryota</taxon>
        <taxon>Viridiplantae</taxon>
        <taxon>Streptophyta</taxon>
        <taxon>Embryophyta</taxon>
        <taxon>Tracheophyta</taxon>
        <taxon>Spermatophyta</taxon>
        <taxon>Magnoliopsida</taxon>
        <taxon>Liliopsida</taxon>
        <taxon>Zingiberales</taxon>
        <taxon>Cannaceae</taxon>
        <taxon>Canna</taxon>
    </lineage>
</organism>
<dbReference type="AlphaFoldDB" id="A0AAQ3QRK3"/>
<keyword evidence="3" id="KW-1185">Reference proteome</keyword>
<protein>
    <submittedName>
        <fullName evidence="2">Uncharacterized protein</fullName>
    </submittedName>
</protein>
<name>A0AAQ3QRK3_9LILI</name>
<dbReference type="Pfam" id="PF06784">
    <property type="entry name" value="UPF0240"/>
    <property type="match status" value="1"/>
</dbReference>
<evidence type="ECO:0000313" key="2">
    <source>
        <dbReference type="EMBL" id="WOL18868.1"/>
    </source>
</evidence>
<dbReference type="EMBL" id="CP136898">
    <property type="protein sequence ID" value="WOL18868.1"/>
    <property type="molecule type" value="Genomic_DNA"/>
</dbReference>
<dbReference type="PANTHER" id="PTHR36759">
    <property type="entry name" value="DYNEIN BETA CHAIN, CILIARY PROTEIN"/>
    <property type="match status" value="1"/>
</dbReference>
<reference evidence="2 3" key="1">
    <citation type="submission" date="2023-10" db="EMBL/GenBank/DDBJ databases">
        <title>Chromosome-scale genome assembly provides insights into flower coloration mechanisms of Canna indica.</title>
        <authorList>
            <person name="Li C."/>
        </authorList>
    </citation>
    <scope>NUCLEOTIDE SEQUENCE [LARGE SCALE GENOMIC DNA]</scope>
    <source>
        <tissue evidence="2">Flower</tissue>
    </source>
</reference>
<sequence>MGQALRRATGSVRLGRPDPPPPPAHRQARPTAVEPPPPSTTSTSGQDQLENSDGEVTSRTKDEGGVLEERDSKYDEMLRHMVGRIKSRPGGKQEIGEAGIVERYNRPMPKLRTSSEQAGASGHKQLPPGTLSIEHVRQIILLHQGKAEDHTRSMGIQDIAKKFGVDAAHVQEIIKFVSLPEDVGKSKKQQ</sequence>
<evidence type="ECO:0000256" key="1">
    <source>
        <dbReference type="SAM" id="MobiDB-lite"/>
    </source>
</evidence>
<dbReference type="GO" id="GO:0005739">
    <property type="term" value="C:mitochondrion"/>
    <property type="evidence" value="ECO:0007669"/>
    <property type="project" value="GOC"/>
</dbReference>
<dbReference type="PANTHER" id="PTHR36759:SF1">
    <property type="entry name" value="DYNEIN BETA CHAIN, CILIARY PROTEIN"/>
    <property type="match status" value="1"/>
</dbReference>
<dbReference type="InterPro" id="IPR009622">
    <property type="entry name" value="NDUFAF4"/>
</dbReference>
<accession>A0AAQ3QRK3</accession>
<evidence type="ECO:0000313" key="3">
    <source>
        <dbReference type="Proteomes" id="UP001327560"/>
    </source>
</evidence>
<dbReference type="Proteomes" id="UP001327560">
    <property type="component" value="Chromosome 9"/>
</dbReference>
<dbReference type="GO" id="GO:0032981">
    <property type="term" value="P:mitochondrial respiratory chain complex I assembly"/>
    <property type="evidence" value="ECO:0007669"/>
    <property type="project" value="InterPro"/>
</dbReference>
<feature type="region of interest" description="Disordered" evidence="1">
    <location>
        <begin position="1"/>
        <end position="106"/>
    </location>
</feature>
<feature type="compositionally biased region" description="Polar residues" evidence="1">
    <location>
        <begin position="45"/>
        <end position="55"/>
    </location>
</feature>